<evidence type="ECO:0000313" key="1">
    <source>
        <dbReference type="EMBL" id="KKL03950.1"/>
    </source>
</evidence>
<proteinExistence type="predicted"/>
<name>A0A0F9A385_9ZZZZ</name>
<accession>A0A0F9A385</accession>
<organism evidence="1">
    <name type="scientific">marine sediment metagenome</name>
    <dbReference type="NCBI Taxonomy" id="412755"/>
    <lineage>
        <taxon>unclassified sequences</taxon>
        <taxon>metagenomes</taxon>
        <taxon>ecological metagenomes</taxon>
    </lineage>
</organism>
<sequence length="158" mass="17600">RLGQALTECQGKKDGDGRAAKEAGYLFANLQRYAKHMTAKAERYRQESPGQCTTVLKKIQKEFAGTDYASDAAKKLAELTEDKTFQMEVKAEKKYRVIARAAGTIPPYPTVAADRSGWKRRYGSGVKQIRSRIASFKKQYPESRFVRSAQGLLDGISG</sequence>
<feature type="non-terminal residue" evidence="1">
    <location>
        <position position="1"/>
    </location>
</feature>
<dbReference type="AlphaFoldDB" id="A0A0F9A385"/>
<dbReference type="EMBL" id="LAZR01044725">
    <property type="protein sequence ID" value="KKL03950.1"/>
    <property type="molecule type" value="Genomic_DNA"/>
</dbReference>
<gene>
    <name evidence="1" type="ORF">LCGC14_2620970</name>
</gene>
<protein>
    <submittedName>
        <fullName evidence="1">Uncharacterized protein</fullName>
    </submittedName>
</protein>
<comment type="caution">
    <text evidence="1">The sequence shown here is derived from an EMBL/GenBank/DDBJ whole genome shotgun (WGS) entry which is preliminary data.</text>
</comment>
<reference evidence="1" key="1">
    <citation type="journal article" date="2015" name="Nature">
        <title>Complex archaea that bridge the gap between prokaryotes and eukaryotes.</title>
        <authorList>
            <person name="Spang A."/>
            <person name="Saw J.H."/>
            <person name="Jorgensen S.L."/>
            <person name="Zaremba-Niedzwiedzka K."/>
            <person name="Martijn J."/>
            <person name="Lind A.E."/>
            <person name="van Eijk R."/>
            <person name="Schleper C."/>
            <person name="Guy L."/>
            <person name="Ettema T.J."/>
        </authorList>
    </citation>
    <scope>NUCLEOTIDE SEQUENCE</scope>
</reference>